<name>A0A3S9NAC6_9BURK</name>
<evidence type="ECO:0000313" key="1">
    <source>
        <dbReference type="EMBL" id="AZQ52722.1"/>
    </source>
</evidence>
<proteinExistence type="predicted"/>
<sequence>MSATATSRSLLPVDSRTAPFVGARLPHFLIGDKSLDLRIVKPITYSEINVNPSRSLEDGITI</sequence>
<evidence type="ECO:0000313" key="2">
    <source>
        <dbReference type="Proteomes" id="UP000277191"/>
    </source>
</evidence>
<accession>A0A3S9NAC6</accession>
<reference evidence="1 2" key="1">
    <citation type="submission" date="2018-12" db="EMBL/GenBank/DDBJ databases">
        <title>Cadmium resistance mechanism in endophytic bacteria Burkholderia cenocepacia YG-3.</title>
        <authorList>
            <person name="Zhang X."/>
            <person name="Wang X."/>
            <person name="Zhu Y."/>
        </authorList>
    </citation>
    <scope>NUCLEOTIDE SEQUENCE [LARGE SCALE GENOMIC DNA]</scope>
    <source>
        <strain evidence="1 2">YG-3</strain>
    </source>
</reference>
<protein>
    <submittedName>
        <fullName evidence="1">Uncharacterized protein</fullName>
    </submittedName>
</protein>
<dbReference type="EMBL" id="CP034545">
    <property type="protein sequence ID" value="AZQ52722.1"/>
    <property type="molecule type" value="Genomic_DNA"/>
</dbReference>
<dbReference type="AlphaFoldDB" id="A0A3S9NAC6"/>
<organism evidence="1 2">
    <name type="scientific">Burkholderia cenocepacia</name>
    <dbReference type="NCBI Taxonomy" id="95486"/>
    <lineage>
        <taxon>Bacteria</taxon>
        <taxon>Pseudomonadati</taxon>
        <taxon>Pseudomonadota</taxon>
        <taxon>Betaproteobacteria</taxon>
        <taxon>Burkholderiales</taxon>
        <taxon>Burkholderiaceae</taxon>
        <taxon>Burkholderia</taxon>
        <taxon>Burkholderia cepacia complex</taxon>
    </lineage>
</organism>
<dbReference type="Proteomes" id="UP000277191">
    <property type="component" value="Chromosome 1"/>
</dbReference>
<gene>
    <name evidence="1" type="ORF">D5R55_04055</name>
</gene>